<dbReference type="AlphaFoldDB" id="L1NC57"/>
<comment type="caution">
    <text evidence="5">The sequence shown here is derived from an EMBL/GenBank/DDBJ whole genome shotgun (WGS) entry which is preliminary data.</text>
</comment>
<dbReference type="eggNOG" id="COG1394">
    <property type="taxonomic scope" value="Bacteria"/>
</dbReference>
<name>L1NC57_9PORP</name>
<dbReference type="InterPro" id="IPR002699">
    <property type="entry name" value="V_ATPase_D"/>
</dbReference>
<dbReference type="EMBL" id="AMEQ01000035">
    <property type="protein sequence ID" value="EKY00901.1"/>
    <property type="molecule type" value="Genomic_DNA"/>
</dbReference>
<evidence type="ECO:0000256" key="2">
    <source>
        <dbReference type="ARBA" id="ARBA00022448"/>
    </source>
</evidence>
<accession>L1NC57</accession>
<comment type="similarity">
    <text evidence="1">Belongs to the V-ATPase D subunit family.</text>
</comment>
<reference evidence="5 6" key="1">
    <citation type="submission" date="2012-05" db="EMBL/GenBank/DDBJ databases">
        <authorList>
            <person name="Weinstock G."/>
            <person name="Sodergren E."/>
            <person name="Lobos E.A."/>
            <person name="Fulton L."/>
            <person name="Fulton R."/>
            <person name="Courtney L."/>
            <person name="Fronick C."/>
            <person name="O'Laughlin M."/>
            <person name="Godfrey J."/>
            <person name="Wilson R.M."/>
            <person name="Miner T."/>
            <person name="Farmer C."/>
            <person name="Delehaunty K."/>
            <person name="Cordes M."/>
            <person name="Minx P."/>
            <person name="Tomlinson C."/>
            <person name="Chen J."/>
            <person name="Wollam A."/>
            <person name="Pepin K.H."/>
            <person name="Bhonagiri V."/>
            <person name="Zhang X."/>
            <person name="Suruliraj S."/>
            <person name="Warren W."/>
            <person name="Mitreva M."/>
            <person name="Mardis E.R."/>
            <person name="Wilson R.K."/>
        </authorList>
    </citation>
    <scope>NUCLEOTIDE SEQUENCE [LARGE SCALE GENOMIC DNA]</scope>
    <source>
        <strain evidence="5 6">F0037</strain>
    </source>
</reference>
<gene>
    <name evidence="5" type="ORF">HMPREF9134_01248</name>
</gene>
<organism evidence="5 6">
    <name type="scientific">Porphyromonas catoniae F0037</name>
    <dbReference type="NCBI Taxonomy" id="1127696"/>
    <lineage>
        <taxon>Bacteria</taxon>
        <taxon>Pseudomonadati</taxon>
        <taxon>Bacteroidota</taxon>
        <taxon>Bacteroidia</taxon>
        <taxon>Bacteroidales</taxon>
        <taxon>Porphyromonadaceae</taxon>
        <taxon>Porphyromonas</taxon>
    </lineage>
</organism>
<dbReference type="Pfam" id="PF01813">
    <property type="entry name" value="ATP-synt_D"/>
    <property type="match status" value="1"/>
</dbReference>
<dbReference type="GO" id="GO:0046961">
    <property type="term" value="F:proton-transporting ATPase activity, rotational mechanism"/>
    <property type="evidence" value="ECO:0007669"/>
    <property type="project" value="InterPro"/>
</dbReference>
<proteinExistence type="inferred from homology"/>
<feature type="coiled-coil region" evidence="4">
    <location>
        <begin position="33"/>
        <end position="60"/>
    </location>
</feature>
<dbReference type="NCBIfam" id="NF002565">
    <property type="entry name" value="PRK02195.1"/>
    <property type="match status" value="1"/>
</dbReference>
<dbReference type="Proteomes" id="UP000010408">
    <property type="component" value="Unassembled WGS sequence"/>
</dbReference>
<evidence type="ECO:0000256" key="1">
    <source>
        <dbReference type="ARBA" id="ARBA00005850"/>
    </source>
</evidence>
<dbReference type="Gene3D" id="1.10.287.3240">
    <property type="match status" value="1"/>
</dbReference>
<evidence type="ECO:0000256" key="3">
    <source>
        <dbReference type="ARBA" id="ARBA00023065"/>
    </source>
</evidence>
<dbReference type="PATRIC" id="fig|1127696.3.peg.1126"/>
<evidence type="ECO:0000256" key="4">
    <source>
        <dbReference type="SAM" id="Coils"/>
    </source>
</evidence>
<evidence type="ECO:0000313" key="6">
    <source>
        <dbReference type="Proteomes" id="UP000010408"/>
    </source>
</evidence>
<keyword evidence="4" id="KW-0175">Coiled coil</keyword>
<keyword evidence="2" id="KW-0813">Transport</keyword>
<protein>
    <submittedName>
        <fullName evidence="5">Putative V-type ATPase, D subunit</fullName>
    </submittedName>
</protein>
<dbReference type="RefSeq" id="WP_005467308.1">
    <property type="nucleotide sequence ID" value="NZ_KB291031.1"/>
</dbReference>
<dbReference type="STRING" id="1127696.HMPREF9134_01248"/>
<evidence type="ECO:0000313" key="5">
    <source>
        <dbReference type="EMBL" id="EKY00901.1"/>
    </source>
</evidence>
<dbReference type="HOGENOM" id="CLU_113661_0_0_10"/>
<sequence length="205" mass="23912">MAIRFQYNKTSLQQQEKALKMRVRTLPTIKAKESALRQQVKHTKMEVERLEARLEEELRGYQGMVRLWGEFDPSLITVQSVELSMKKIAGVMLPVLGDIHYEIRPFSIFNAPSWWAEGIELLKTLATVGIEAEFQRLKMEFLDHARRKTTQKVNLFEKVQIPGYQDAIRKIKRFLEDEESLSKASQKIMRSNMERRTQQEGGTAL</sequence>
<keyword evidence="3" id="KW-0406">Ion transport</keyword>